<dbReference type="PANTHER" id="PTHR43080">
    <property type="entry name" value="CBS DOMAIN-CONTAINING PROTEIN CBSX3, MITOCHONDRIAL"/>
    <property type="match status" value="1"/>
</dbReference>
<evidence type="ECO:0000313" key="6">
    <source>
        <dbReference type="Proteomes" id="UP001165685"/>
    </source>
</evidence>
<name>A0ABT4TJE0_9ACTN</name>
<reference evidence="5" key="1">
    <citation type="submission" date="2023-01" db="EMBL/GenBank/DDBJ databases">
        <title>Draft genome sequence of Nocardiopsis sp. LSu2-4 isolated from halophytes.</title>
        <authorList>
            <person name="Duangmal K."/>
            <person name="Chantavorakit T."/>
        </authorList>
    </citation>
    <scope>NUCLEOTIDE SEQUENCE</scope>
    <source>
        <strain evidence="5">LSu2-4</strain>
    </source>
</reference>
<dbReference type="RefSeq" id="WP_270677408.1">
    <property type="nucleotide sequence ID" value="NZ_JAQFWP010000014.1"/>
</dbReference>
<comment type="caution">
    <text evidence="5">The sequence shown here is derived from an EMBL/GenBank/DDBJ whole genome shotgun (WGS) entry which is preliminary data.</text>
</comment>
<dbReference type="CDD" id="cd04586">
    <property type="entry name" value="CBS_pair_BON_assoc"/>
    <property type="match status" value="1"/>
</dbReference>
<evidence type="ECO:0000256" key="2">
    <source>
        <dbReference type="PROSITE-ProRule" id="PRU00703"/>
    </source>
</evidence>
<feature type="domain" description="BON" evidence="3">
    <location>
        <begin position="158"/>
        <end position="227"/>
    </location>
</feature>
<keyword evidence="1 2" id="KW-0129">CBS domain</keyword>
<gene>
    <name evidence="5" type="ORF">O4U47_09870</name>
</gene>
<evidence type="ECO:0000259" key="4">
    <source>
        <dbReference type="PROSITE" id="PS51371"/>
    </source>
</evidence>
<evidence type="ECO:0000259" key="3">
    <source>
        <dbReference type="PROSITE" id="PS50914"/>
    </source>
</evidence>
<dbReference type="Pfam" id="PF04972">
    <property type="entry name" value="BON"/>
    <property type="match status" value="1"/>
</dbReference>
<dbReference type="InterPro" id="IPR017080">
    <property type="entry name" value="UCP036990_CBS_BON"/>
</dbReference>
<dbReference type="InterPro" id="IPR000644">
    <property type="entry name" value="CBS_dom"/>
</dbReference>
<evidence type="ECO:0000256" key="1">
    <source>
        <dbReference type="ARBA" id="ARBA00023122"/>
    </source>
</evidence>
<feature type="domain" description="CBS" evidence="4">
    <location>
        <begin position="105"/>
        <end position="161"/>
    </location>
</feature>
<dbReference type="Gene3D" id="3.30.1340.30">
    <property type="match status" value="1"/>
</dbReference>
<dbReference type="SMART" id="SM00116">
    <property type="entry name" value="CBS"/>
    <property type="match status" value="2"/>
</dbReference>
<dbReference type="SUPFAM" id="SSF54631">
    <property type="entry name" value="CBS-domain pair"/>
    <property type="match status" value="1"/>
</dbReference>
<dbReference type="InterPro" id="IPR046342">
    <property type="entry name" value="CBS_dom_sf"/>
</dbReference>
<evidence type="ECO:0000313" key="5">
    <source>
        <dbReference type="EMBL" id="MDA2804819.1"/>
    </source>
</evidence>
<feature type="domain" description="CBS" evidence="4">
    <location>
        <begin position="9"/>
        <end position="66"/>
    </location>
</feature>
<keyword evidence="6" id="KW-1185">Reference proteome</keyword>
<sequence length="241" mass="25976">MPRTIAEVMTAGPASVNEGTGYREIVETLLERNTSALPVVKNDGTVVGVVTEQDLLHKAEFKQTEQGGDYRPPLRARLRSRLTGAGVLVERADEKAAATTAAELMTSPAITVAPDTSVVEAARTMELRGVKRLPVVGEDGRLVGIVGRRDLLRVFLQDDKSVSDAVGEEIGHLSRAVRGADLSHSVSEGIVTLTGSVRYRSTAHALTRLINRIEGVVSVDDRLTWEVDDLLPPYSTMPGRV</sequence>
<dbReference type="EMBL" id="JAQFWP010000014">
    <property type="protein sequence ID" value="MDA2804819.1"/>
    <property type="molecule type" value="Genomic_DNA"/>
</dbReference>
<dbReference type="Gene3D" id="3.10.580.10">
    <property type="entry name" value="CBS-domain"/>
    <property type="match status" value="1"/>
</dbReference>
<organism evidence="5 6">
    <name type="scientific">Nocardiopsis suaedae</name>
    <dbReference type="NCBI Taxonomy" id="3018444"/>
    <lineage>
        <taxon>Bacteria</taxon>
        <taxon>Bacillati</taxon>
        <taxon>Actinomycetota</taxon>
        <taxon>Actinomycetes</taxon>
        <taxon>Streptosporangiales</taxon>
        <taxon>Nocardiopsidaceae</taxon>
        <taxon>Nocardiopsis</taxon>
    </lineage>
</organism>
<dbReference type="Pfam" id="PF00571">
    <property type="entry name" value="CBS"/>
    <property type="match status" value="2"/>
</dbReference>
<dbReference type="PIRSF" id="PIRSF036990">
    <property type="entry name" value="UCP036990_CBS_BON"/>
    <property type="match status" value="1"/>
</dbReference>
<dbReference type="Proteomes" id="UP001165685">
    <property type="component" value="Unassembled WGS sequence"/>
</dbReference>
<dbReference type="PROSITE" id="PS51371">
    <property type="entry name" value="CBS"/>
    <property type="match status" value="2"/>
</dbReference>
<proteinExistence type="predicted"/>
<dbReference type="InterPro" id="IPR007055">
    <property type="entry name" value="BON_dom"/>
</dbReference>
<dbReference type="PANTHER" id="PTHR43080:SF29">
    <property type="entry name" value="OS02G0818000 PROTEIN"/>
    <property type="match status" value="1"/>
</dbReference>
<accession>A0ABT4TJE0</accession>
<dbReference type="InterPro" id="IPR051257">
    <property type="entry name" value="Diverse_CBS-Domain"/>
</dbReference>
<dbReference type="PROSITE" id="PS50914">
    <property type="entry name" value="BON"/>
    <property type="match status" value="1"/>
</dbReference>
<protein>
    <submittedName>
        <fullName evidence="5">CBS domain-containing protein</fullName>
    </submittedName>
</protein>